<keyword evidence="5 9" id="KW-0560">Oxidoreductase</keyword>
<feature type="binding site" evidence="9 11">
    <location>
        <position position="108"/>
    </location>
    <ligand>
        <name>substrate</name>
    </ligand>
</feature>
<dbReference type="PIRSF" id="PIRSF000445">
    <property type="entry name" value="4pyrrol_synth_GluRdtase"/>
    <property type="match status" value="1"/>
</dbReference>
<dbReference type="NCBIfam" id="TIGR01035">
    <property type="entry name" value="hemA"/>
    <property type="match status" value="1"/>
</dbReference>
<evidence type="ECO:0000256" key="3">
    <source>
        <dbReference type="ARBA" id="ARBA00012970"/>
    </source>
</evidence>
<dbReference type="InterPro" id="IPR015895">
    <property type="entry name" value="4pyrrol_synth_GluRdtase_N"/>
</dbReference>
<dbReference type="Gene3D" id="3.30.460.30">
    <property type="entry name" value="Glutamyl-tRNA reductase, N-terminal domain"/>
    <property type="match status" value="1"/>
</dbReference>
<dbReference type="FunFam" id="3.40.50.720:FF:000031">
    <property type="entry name" value="Glutamyl-tRNA reductase"/>
    <property type="match status" value="1"/>
</dbReference>
<comment type="catalytic activity">
    <reaction evidence="7 9">
        <text>(S)-4-amino-5-oxopentanoate + tRNA(Glu) + NADP(+) = L-glutamyl-tRNA(Glu) + NADPH + H(+)</text>
        <dbReference type="Rhea" id="RHEA:12344"/>
        <dbReference type="Rhea" id="RHEA-COMP:9663"/>
        <dbReference type="Rhea" id="RHEA-COMP:9680"/>
        <dbReference type="ChEBI" id="CHEBI:15378"/>
        <dbReference type="ChEBI" id="CHEBI:57501"/>
        <dbReference type="ChEBI" id="CHEBI:57783"/>
        <dbReference type="ChEBI" id="CHEBI:58349"/>
        <dbReference type="ChEBI" id="CHEBI:78442"/>
        <dbReference type="ChEBI" id="CHEBI:78520"/>
        <dbReference type="EC" id="1.2.1.70"/>
    </reaction>
</comment>
<protein>
    <recommendedName>
        <fullName evidence="8 9">Glutamyl-tRNA reductase</fullName>
        <shortName evidence="9">GluTR</shortName>
        <ecNumber evidence="3 9">1.2.1.70</ecNumber>
    </recommendedName>
</protein>
<evidence type="ECO:0000256" key="9">
    <source>
        <dbReference type="HAMAP-Rule" id="MF_00087"/>
    </source>
</evidence>
<dbReference type="Gene3D" id="3.40.50.720">
    <property type="entry name" value="NAD(P)-binding Rossmann-like Domain"/>
    <property type="match status" value="1"/>
</dbReference>
<dbReference type="GO" id="GO:0008883">
    <property type="term" value="F:glutamyl-tRNA reductase activity"/>
    <property type="evidence" value="ECO:0007669"/>
    <property type="project" value="UniProtKB-UniRule"/>
</dbReference>
<dbReference type="InterPro" id="IPR006151">
    <property type="entry name" value="Shikm_DH/Glu-tRNA_Rdtase"/>
</dbReference>
<evidence type="ECO:0000256" key="12">
    <source>
        <dbReference type="PIRSR" id="PIRSR000445-3"/>
    </source>
</evidence>
<keyword evidence="6 9" id="KW-0627">Porphyrin biosynthesis</keyword>
<evidence type="ECO:0000256" key="1">
    <source>
        <dbReference type="ARBA" id="ARBA00005059"/>
    </source>
</evidence>
<evidence type="ECO:0000256" key="5">
    <source>
        <dbReference type="ARBA" id="ARBA00023002"/>
    </source>
</evidence>
<accession>A0A7C2V464</accession>
<evidence type="ECO:0000259" key="15">
    <source>
        <dbReference type="Pfam" id="PF05201"/>
    </source>
</evidence>
<keyword evidence="4 9" id="KW-0521">NADP</keyword>
<evidence type="ECO:0000256" key="8">
    <source>
        <dbReference type="ARBA" id="ARBA00068659"/>
    </source>
</evidence>
<comment type="function">
    <text evidence="9">Catalyzes the NADPH-dependent reduction of glutamyl-tRNA(Glu) to glutamate 1-semialdehyde (GSA).</text>
</comment>
<feature type="binding site" evidence="9 11">
    <location>
        <begin position="113"/>
        <end position="115"/>
    </location>
    <ligand>
        <name>substrate</name>
    </ligand>
</feature>
<organism evidence="16">
    <name type="scientific">Hydrogenobacter sp</name>
    <dbReference type="NCBI Taxonomy" id="2152829"/>
    <lineage>
        <taxon>Bacteria</taxon>
        <taxon>Pseudomonadati</taxon>
        <taxon>Aquificota</taxon>
        <taxon>Aquificia</taxon>
        <taxon>Aquificales</taxon>
        <taxon>Aquificaceae</taxon>
        <taxon>Hydrogenobacter</taxon>
    </lineage>
</organism>
<dbReference type="FunFam" id="3.30.460.30:FF:000001">
    <property type="entry name" value="Glutamyl-tRNA reductase"/>
    <property type="match status" value="1"/>
</dbReference>
<evidence type="ECO:0000256" key="4">
    <source>
        <dbReference type="ARBA" id="ARBA00022857"/>
    </source>
</evidence>
<name>A0A7C2V464_9AQUI</name>
<evidence type="ECO:0000256" key="2">
    <source>
        <dbReference type="ARBA" id="ARBA00005916"/>
    </source>
</evidence>
<dbReference type="InterPro" id="IPR036343">
    <property type="entry name" value="GluRdtase_N_sf"/>
</dbReference>
<evidence type="ECO:0000256" key="10">
    <source>
        <dbReference type="PIRSR" id="PIRSR000445-1"/>
    </source>
</evidence>
<dbReference type="SUPFAM" id="SSF69742">
    <property type="entry name" value="Glutamyl tRNA-reductase catalytic, N-terminal domain"/>
    <property type="match status" value="1"/>
</dbReference>
<comment type="miscellaneous">
    <text evidence="9">During catalysis, the active site Cys acts as a nucleophile attacking the alpha-carbonyl group of tRNA-bound glutamate with the formation of a thioester intermediate between enzyme and glutamate, and the concomitant release of tRNA(Glu). The thioester intermediate is finally reduced by direct hydride transfer from NADPH, to form the product GSA.</text>
</comment>
<comment type="pathway">
    <text evidence="1 9">Porphyrin-containing compound metabolism; protoporphyrin-IX biosynthesis; 5-aminolevulinate from L-glutamyl-tRNA(Glu): step 1/2.</text>
</comment>
<evidence type="ECO:0000256" key="13">
    <source>
        <dbReference type="PIRSR" id="PIRSR000445-4"/>
    </source>
</evidence>
<dbReference type="InterPro" id="IPR036291">
    <property type="entry name" value="NAD(P)-bd_dom_sf"/>
</dbReference>
<dbReference type="GO" id="GO:0050661">
    <property type="term" value="F:NADP binding"/>
    <property type="evidence" value="ECO:0007669"/>
    <property type="project" value="InterPro"/>
</dbReference>
<dbReference type="UniPathway" id="UPA00251">
    <property type="reaction ID" value="UER00316"/>
</dbReference>
<dbReference type="PANTHER" id="PTHR43013">
    <property type="entry name" value="GLUTAMYL-TRNA REDUCTASE"/>
    <property type="match status" value="1"/>
</dbReference>
<feature type="binding site" evidence="9 11">
    <location>
        <position position="119"/>
    </location>
    <ligand>
        <name>substrate</name>
    </ligand>
</feature>
<feature type="binding site" evidence="9 11">
    <location>
        <begin position="50"/>
        <end position="53"/>
    </location>
    <ligand>
        <name>substrate</name>
    </ligand>
</feature>
<comment type="domain">
    <text evidence="9">Possesses an unusual extended V-shaped dimeric structure with each monomer consisting of three distinct domains arranged along a curved 'spinal' alpha-helix. The N-terminal catalytic domain specifically recognizes the glutamate moiety of the substrate. The second domain is the NADPH-binding domain, and the third C-terminal domain is responsible for dimerization.</text>
</comment>
<comment type="similarity">
    <text evidence="2 9">Belongs to the glutamyl-tRNA reductase family.</text>
</comment>
<dbReference type="AlphaFoldDB" id="A0A7C2V464"/>
<feature type="active site" description="Nucleophile" evidence="9 10">
    <location>
        <position position="51"/>
    </location>
</feature>
<dbReference type="InterPro" id="IPR018214">
    <property type="entry name" value="GluRdtase_CS"/>
</dbReference>
<comment type="subunit">
    <text evidence="9">Homodimer.</text>
</comment>
<dbReference type="EC" id="1.2.1.70" evidence="3 9"/>
<feature type="domain" description="Glutamyl-tRNA reductase N-terminal" evidence="15">
    <location>
        <begin position="8"/>
        <end position="155"/>
    </location>
</feature>
<dbReference type="PANTHER" id="PTHR43013:SF1">
    <property type="entry name" value="GLUTAMYL-TRNA REDUCTASE"/>
    <property type="match status" value="1"/>
</dbReference>
<dbReference type="PROSITE" id="PS00747">
    <property type="entry name" value="GLUTR"/>
    <property type="match status" value="1"/>
</dbReference>
<evidence type="ECO:0000256" key="6">
    <source>
        <dbReference type="ARBA" id="ARBA00023244"/>
    </source>
</evidence>
<evidence type="ECO:0000313" key="16">
    <source>
        <dbReference type="EMBL" id="HEW45202.1"/>
    </source>
</evidence>
<evidence type="ECO:0000256" key="7">
    <source>
        <dbReference type="ARBA" id="ARBA00047464"/>
    </source>
</evidence>
<feature type="binding site" evidence="9 12">
    <location>
        <begin position="188"/>
        <end position="193"/>
    </location>
    <ligand>
        <name>NADP(+)</name>
        <dbReference type="ChEBI" id="CHEBI:58349"/>
    </ligand>
</feature>
<dbReference type="SUPFAM" id="SSF51735">
    <property type="entry name" value="NAD(P)-binding Rossmann-fold domains"/>
    <property type="match status" value="1"/>
</dbReference>
<feature type="domain" description="Quinate/shikimate 5-dehydrogenase/glutamyl-tRNA reductase" evidence="14">
    <location>
        <begin position="170"/>
        <end position="304"/>
    </location>
</feature>
<dbReference type="Pfam" id="PF05201">
    <property type="entry name" value="GlutR_N"/>
    <property type="match status" value="1"/>
</dbReference>
<feature type="site" description="Important for activity" evidence="9 13">
    <location>
        <position position="98"/>
    </location>
</feature>
<evidence type="ECO:0000259" key="14">
    <source>
        <dbReference type="Pfam" id="PF01488"/>
    </source>
</evidence>
<dbReference type="EMBL" id="DSFP01000017">
    <property type="protein sequence ID" value="HEW45202.1"/>
    <property type="molecule type" value="Genomic_DNA"/>
</dbReference>
<dbReference type="InterPro" id="IPR000343">
    <property type="entry name" value="4pyrrol_synth_GluRdtase"/>
</dbReference>
<comment type="caution">
    <text evidence="16">The sequence shown here is derived from an EMBL/GenBank/DDBJ whole genome shotgun (WGS) entry which is preliminary data.</text>
</comment>
<evidence type="ECO:0000256" key="11">
    <source>
        <dbReference type="PIRSR" id="PIRSR000445-2"/>
    </source>
</evidence>
<dbReference type="Pfam" id="PF01488">
    <property type="entry name" value="Shikimate_DH"/>
    <property type="match status" value="1"/>
</dbReference>
<reference evidence="16" key="1">
    <citation type="journal article" date="2020" name="mSystems">
        <title>Genome- and Community-Level Interaction Insights into Carbon Utilization and Element Cycling Functions of Hydrothermarchaeota in Hydrothermal Sediment.</title>
        <authorList>
            <person name="Zhou Z."/>
            <person name="Liu Y."/>
            <person name="Xu W."/>
            <person name="Pan J."/>
            <person name="Luo Z.H."/>
            <person name="Li M."/>
        </authorList>
    </citation>
    <scope>NUCLEOTIDE SEQUENCE [LARGE SCALE GENOMIC DNA]</scope>
    <source>
        <strain evidence="16">SpSt-132</strain>
    </source>
</reference>
<dbReference type="GO" id="GO:0019353">
    <property type="term" value="P:protoporphyrinogen IX biosynthetic process from glutamate"/>
    <property type="evidence" value="ECO:0007669"/>
    <property type="project" value="TreeGrafter"/>
</dbReference>
<gene>
    <name evidence="9" type="primary">hemA</name>
    <name evidence="16" type="ORF">ENO47_00780</name>
</gene>
<dbReference type="CDD" id="cd05213">
    <property type="entry name" value="NAD_bind_Glutamyl_tRNA_reduct"/>
    <property type="match status" value="1"/>
</dbReference>
<dbReference type="HAMAP" id="MF_00087">
    <property type="entry name" value="Glu_tRNA_reductase"/>
    <property type="match status" value="1"/>
</dbReference>
<sequence>MNRIFAWGVNFKTAPVEDRELLACSRDDAYYLLPPLKTIDGIKELMLLSTCNRVEVYGVAENYEAIGKLVLELIRLKGADVKIRKNSFFLEGDKAVAHVFRVASGLESMVVGETQIVSQFKEAYRIAKELGCTGKVLNRLYEKALRTAKRVRTETGIGRNAISVSYVAVELAKRIFGNLANVKVLLVGAGEMAELSAKYLKKLKAHLFITNRTYERAVELAKELEGNVLRFEELADYLHEFDIVIVSTGSKKYIIDYQMVKKAIKKRGYKPIFFIDISVPRNVDPAISQIDEVFLYDIDDLQDVAEKNLKERLKEKEKGEIIVWDEVGKFMKWLQVLEVEDIIIRIKESWSFMQDNNPMLKRLIHKAIEEIRKDPSLAEKLVKIFLQEVEDANTGRKLSYVHNRANGA</sequence>
<proteinExistence type="inferred from homology"/>